<evidence type="ECO:0000259" key="4">
    <source>
        <dbReference type="Pfam" id="PF10145"/>
    </source>
</evidence>
<comment type="caution">
    <text evidence="5">The sequence shown here is derived from an EMBL/GenBank/DDBJ whole genome shotgun (WGS) entry which is preliminary data.</text>
</comment>
<dbReference type="RefSeq" id="WP_120370247.1">
    <property type="nucleotide sequence ID" value="NZ_RAXU01000010.1"/>
</dbReference>
<keyword evidence="3" id="KW-0812">Transmembrane</keyword>
<feature type="region of interest" description="Disordered" evidence="2">
    <location>
        <begin position="733"/>
        <end position="768"/>
    </location>
</feature>
<dbReference type="InterPro" id="IPR010090">
    <property type="entry name" value="Phage_tape_meas"/>
</dbReference>
<organism evidence="5 6">
    <name type="scientific">Acinetobacter guerrae</name>
    <dbReference type="NCBI Taxonomy" id="1843371"/>
    <lineage>
        <taxon>Bacteria</taxon>
        <taxon>Pseudomonadati</taxon>
        <taxon>Pseudomonadota</taxon>
        <taxon>Gammaproteobacteria</taxon>
        <taxon>Moraxellales</taxon>
        <taxon>Moraxellaceae</taxon>
        <taxon>Acinetobacter</taxon>
    </lineage>
</organism>
<evidence type="ECO:0000256" key="1">
    <source>
        <dbReference type="ARBA" id="ARBA00022612"/>
    </source>
</evidence>
<keyword evidence="3" id="KW-0472">Membrane</keyword>
<feature type="transmembrane region" description="Helical" evidence="3">
    <location>
        <begin position="565"/>
        <end position="588"/>
    </location>
</feature>
<dbReference type="NCBIfam" id="TIGR01760">
    <property type="entry name" value="tape_meas_TP901"/>
    <property type="match status" value="2"/>
</dbReference>
<dbReference type="AlphaFoldDB" id="A0A3A8EY59"/>
<evidence type="ECO:0000313" key="5">
    <source>
        <dbReference type="EMBL" id="RKG33383.1"/>
    </source>
</evidence>
<dbReference type="Proteomes" id="UP000269001">
    <property type="component" value="Unassembled WGS sequence"/>
</dbReference>
<feature type="compositionally biased region" description="Polar residues" evidence="2">
    <location>
        <begin position="758"/>
        <end position="768"/>
    </location>
</feature>
<feature type="transmembrane region" description="Helical" evidence="3">
    <location>
        <begin position="600"/>
        <end position="621"/>
    </location>
</feature>
<feature type="domain" description="Phage tail tape measure protein" evidence="4">
    <location>
        <begin position="157"/>
        <end position="350"/>
    </location>
</feature>
<keyword evidence="3" id="KW-1133">Transmembrane helix</keyword>
<name>A0A3A8EY59_9GAMM</name>
<sequence length="815" mass="88016">MANKKLNAVITIGGALAGSFRTVIGSTTKELGKIGTEINKVKQNQRQLGEAIRTFGGMGKNVDNLRSKYSLVTAELKKLETQQLRLSNVEKQRIANNNRLSEIKGQIGSTIATGLTLAAPIKTAIDFETAMLGVAKQLDGARDSAGNLTKDFFNMQKEILTVADNSPVARNEIAEMVSAGLRMGVAKDEVVGFTQEVIKMGTAFELPMGQLADDMGKIGNMYKIPMTQIGKLADTINYLDDNSLSKGGDIIDFMQRVGGTASMVKITDKNTAALGSTLLSLGEKSETASTAVNAVFSKLGAANTGSKSFKAMVKEIGLSTVELEKGMQTNATETIFKVMDAIKKLPKEASMEKLWVPPKMSKDGKKQLKAGYYAETPATTQIDAVSTLFGAEHWDTFSKLLENRGEFEKQIGMANSKNAEGSMDKEYQARMKTTQAQIDMFKNRIGHLGVEFGSVLLPVINDVLGSVGSFATKIAEWTQKNPVLTGTIVKTVAALGVLKIGLLAAKFAIFAIRSPLISLIGGFARLGSSFNILKSGFMLVSKSASGFGKIIGWAWRIASSGITKLIPLATTVGRVLFSIGPMAVSGFMKILPVITTIGRALLFTPWGLVATVLVGAAILIYKNWDTIKKFFLDFVTSTREKFNQFGDAMGKVWDGIKQKVQPVIDLFKWLKDSGGEILSSIGGAIGKAYEKAKTVFGSNQSYSTNNQNLPPKQIPMTSPTAMRVNSNFLGSTVRERNSSDGLQNSPKQVAPPPPIRPVSNQQKAPQQTNHITQSFTVNALPGQSPQQIAQEVMRIQKQAQGVQQRSLMVDWGYSQ</sequence>
<evidence type="ECO:0000256" key="3">
    <source>
        <dbReference type="SAM" id="Phobius"/>
    </source>
</evidence>
<reference evidence="5 6" key="1">
    <citation type="submission" date="2018-09" db="EMBL/GenBank/DDBJ databases">
        <title>The draft genome of Acinetobacter spp. strains.</title>
        <authorList>
            <person name="Qin J."/>
            <person name="Feng Y."/>
            <person name="Zong Z."/>
        </authorList>
    </citation>
    <scope>NUCLEOTIDE SEQUENCE [LARGE SCALE GENOMIC DNA]</scope>
    <source>
        <strain evidence="5 6">WCHAc060096</strain>
    </source>
</reference>
<dbReference type="Pfam" id="PF10145">
    <property type="entry name" value="PhageMin_Tail"/>
    <property type="match status" value="1"/>
</dbReference>
<dbReference type="PANTHER" id="PTHR37813:SF1">
    <property type="entry name" value="FELS-2 PROPHAGE PROTEIN"/>
    <property type="match status" value="1"/>
</dbReference>
<evidence type="ECO:0000313" key="6">
    <source>
        <dbReference type="Proteomes" id="UP000269001"/>
    </source>
</evidence>
<accession>A0A3A8EY59</accession>
<proteinExistence type="predicted"/>
<keyword evidence="1" id="KW-1188">Viral release from host cell</keyword>
<keyword evidence="6" id="KW-1185">Reference proteome</keyword>
<dbReference type="PANTHER" id="PTHR37813">
    <property type="entry name" value="FELS-2 PROPHAGE PROTEIN"/>
    <property type="match status" value="1"/>
</dbReference>
<gene>
    <name evidence="5" type="ORF">D7V21_09410</name>
</gene>
<dbReference type="EMBL" id="RAXU01000010">
    <property type="protein sequence ID" value="RKG33383.1"/>
    <property type="molecule type" value="Genomic_DNA"/>
</dbReference>
<evidence type="ECO:0000256" key="2">
    <source>
        <dbReference type="SAM" id="MobiDB-lite"/>
    </source>
</evidence>
<protein>
    <submittedName>
        <fullName evidence="5">Phage tail tape measure protein</fullName>
    </submittedName>
</protein>